<protein>
    <submittedName>
        <fullName evidence="1">Uncharacterized protein</fullName>
    </submittedName>
</protein>
<comment type="caution">
    <text evidence="1">The sequence shown here is derived from an EMBL/GenBank/DDBJ whole genome shotgun (WGS) entry which is preliminary data.</text>
</comment>
<reference evidence="2" key="1">
    <citation type="submission" date="2018-05" db="EMBL/GenBank/DDBJ databases">
        <authorList>
            <person name="Feng T."/>
        </authorList>
    </citation>
    <scope>NUCLEOTIDE SEQUENCE [LARGE SCALE GENOMIC DNA]</scope>
    <source>
        <strain evidence="2">S27</strain>
    </source>
</reference>
<dbReference type="AlphaFoldDB" id="A0A370MXQ3"/>
<dbReference type="Proteomes" id="UP000254875">
    <property type="component" value="Unassembled WGS sequence"/>
</dbReference>
<name>A0A370MXQ3_9BURK</name>
<accession>A0A370MXQ3</accession>
<evidence type="ECO:0000313" key="1">
    <source>
        <dbReference type="EMBL" id="RDJ98124.1"/>
    </source>
</evidence>
<gene>
    <name evidence="1" type="ORF">DLM46_34865</name>
</gene>
<keyword evidence="2" id="KW-1185">Reference proteome</keyword>
<organism evidence="1 2">
    <name type="scientific">Paraburkholderia lacunae</name>
    <dbReference type="NCBI Taxonomy" id="2211104"/>
    <lineage>
        <taxon>Bacteria</taxon>
        <taxon>Pseudomonadati</taxon>
        <taxon>Pseudomonadota</taxon>
        <taxon>Betaproteobacteria</taxon>
        <taxon>Burkholderiales</taxon>
        <taxon>Burkholderiaceae</taxon>
        <taxon>Paraburkholderia</taxon>
    </lineage>
</organism>
<sequence length="103" mass="12036">MVARKLVLTEKANRFGLNAVDAFEKRFELIQQRLHFLAKRRVTERRLTTKQRHVARVWLVGRKFIVARPQGNEHLGDCWQLCQQFANLVLGLHGAKASIEFVR</sequence>
<evidence type="ECO:0000313" key="2">
    <source>
        <dbReference type="Proteomes" id="UP000254875"/>
    </source>
</evidence>
<dbReference type="EMBL" id="QHKS01000039">
    <property type="protein sequence ID" value="RDJ98124.1"/>
    <property type="molecule type" value="Genomic_DNA"/>
</dbReference>
<proteinExistence type="predicted"/>